<dbReference type="OrthoDB" id="10049357at2759"/>
<dbReference type="AlphaFoldDB" id="A0A4Y2G733"/>
<evidence type="ECO:0000313" key="2">
    <source>
        <dbReference type="EMBL" id="GBM49057.1"/>
    </source>
</evidence>
<sequence>MEAYLNSRPLVPLSSDPSVVRTLTPGHLLIGSPLLEVPDSNHEGYLRLTSRWHLIQTIGQNFWKRWTRYYLHNLQRRPRWTLLYPEPQVGDFVVIHESSSPTLTWHLGRIKETYSGLDGLVRVFLIHTQDDGDIKRPVVKVTKLMRQLTHAATLVC</sequence>
<evidence type="ECO:0000259" key="1">
    <source>
        <dbReference type="Pfam" id="PF18701"/>
    </source>
</evidence>
<feature type="domain" description="DUF5641" evidence="1">
    <location>
        <begin position="50"/>
        <end position="144"/>
    </location>
</feature>
<comment type="caution">
    <text evidence="2">The sequence shown here is derived from an EMBL/GenBank/DDBJ whole genome shotgun (WGS) entry which is preliminary data.</text>
</comment>
<protein>
    <recommendedName>
        <fullName evidence="1">DUF5641 domain-containing protein</fullName>
    </recommendedName>
</protein>
<organism evidence="2 3">
    <name type="scientific">Araneus ventricosus</name>
    <name type="common">Orbweaver spider</name>
    <name type="synonym">Epeira ventricosa</name>
    <dbReference type="NCBI Taxonomy" id="182803"/>
    <lineage>
        <taxon>Eukaryota</taxon>
        <taxon>Metazoa</taxon>
        <taxon>Ecdysozoa</taxon>
        <taxon>Arthropoda</taxon>
        <taxon>Chelicerata</taxon>
        <taxon>Arachnida</taxon>
        <taxon>Araneae</taxon>
        <taxon>Araneomorphae</taxon>
        <taxon>Entelegynae</taxon>
        <taxon>Araneoidea</taxon>
        <taxon>Araneidae</taxon>
        <taxon>Araneus</taxon>
    </lineage>
</organism>
<proteinExistence type="predicted"/>
<gene>
    <name evidence="2" type="ORF">AVEN_155816_1</name>
</gene>
<name>A0A4Y2G733_ARAVE</name>
<dbReference type="Pfam" id="PF18701">
    <property type="entry name" value="DUF5641"/>
    <property type="match status" value="1"/>
</dbReference>
<reference evidence="2 3" key="1">
    <citation type="journal article" date="2019" name="Sci. Rep.">
        <title>Orb-weaving spider Araneus ventricosus genome elucidates the spidroin gene catalogue.</title>
        <authorList>
            <person name="Kono N."/>
            <person name="Nakamura H."/>
            <person name="Ohtoshi R."/>
            <person name="Moran D.A.P."/>
            <person name="Shinohara A."/>
            <person name="Yoshida Y."/>
            <person name="Fujiwara M."/>
            <person name="Mori M."/>
            <person name="Tomita M."/>
            <person name="Arakawa K."/>
        </authorList>
    </citation>
    <scope>NUCLEOTIDE SEQUENCE [LARGE SCALE GENOMIC DNA]</scope>
</reference>
<accession>A0A4Y2G733</accession>
<dbReference type="EMBL" id="BGPR01001238">
    <property type="protein sequence ID" value="GBM49057.1"/>
    <property type="molecule type" value="Genomic_DNA"/>
</dbReference>
<keyword evidence="3" id="KW-1185">Reference proteome</keyword>
<dbReference type="PANTHER" id="PTHR47331">
    <property type="entry name" value="PHD-TYPE DOMAIN-CONTAINING PROTEIN"/>
    <property type="match status" value="1"/>
</dbReference>
<dbReference type="Proteomes" id="UP000499080">
    <property type="component" value="Unassembled WGS sequence"/>
</dbReference>
<evidence type="ECO:0000313" key="3">
    <source>
        <dbReference type="Proteomes" id="UP000499080"/>
    </source>
</evidence>
<dbReference type="InterPro" id="IPR040676">
    <property type="entry name" value="DUF5641"/>
</dbReference>